<evidence type="ECO:0000259" key="2">
    <source>
        <dbReference type="Pfam" id="PF17479"/>
    </source>
</evidence>
<name>A0A1F5TQ46_9BACT</name>
<feature type="domain" description="DUF3048" evidence="1">
    <location>
        <begin position="87"/>
        <end position="226"/>
    </location>
</feature>
<dbReference type="Pfam" id="PF11258">
    <property type="entry name" value="DUF3048"/>
    <property type="match status" value="1"/>
</dbReference>
<dbReference type="Gene3D" id="3.50.90.10">
    <property type="entry name" value="YerB-like"/>
    <property type="match status" value="1"/>
</dbReference>
<proteinExistence type="predicted"/>
<sequence length="379" mass="43103">MGYDNFNKKLKSAFYRFRRAFLRLPLPQRIMVVLLALALCSFLIFGMRQLLHFDKTSSIIGTSTESTDTTKTADKIPGNYVRRHLDGVYVDPKDADYYPVAVMIDNAPNARPQAGLAQAQIVYEALMEGNITRFMAIFATASSTLPEIGPVRSARPYFVDWAQGYNALYAHVGGSPEALTELKMTAMYNINEFYQGKYFWRSHERLAPHNVLSSGENFYNYLNNLNVRSVNYRSWQYKDETAETHCQASACQNIDINYNNPLFAVSWQYDSEQNQYRRLMASSQHNDADGTPIAAKNVIVLKVPSQIVDAELRRHMQNIGAGKAWYCLDGACLEGSWKKASAREREVIYDDKDKEVKFNAGTTWIEVVQYDGSINVSNF</sequence>
<evidence type="ECO:0000259" key="1">
    <source>
        <dbReference type="Pfam" id="PF11258"/>
    </source>
</evidence>
<reference evidence="3 4" key="1">
    <citation type="journal article" date="2016" name="Nat. Commun.">
        <title>Thousands of microbial genomes shed light on interconnected biogeochemical processes in an aquifer system.</title>
        <authorList>
            <person name="Anantharaman K."/>
            <person name="Brown C.T."/>
            <person name="Hug L.A."/>
            <person name="Sharon I."/>
            <person name="Castelle C.J."/>
            <person name="Probst A.J."/>
            <person name="Thomas B.C."/>
            <person name="Singh A."/>
            <person name="Wilkins M.J."/>
            <person name="Karaoz U."/>
            <person name="Brodie E.L."/>
            <person name="Williams K.H."/>
            <person name="Hubbard S.S."/>
            <person name="Banfield J.F."/>
        </authorList>
    </citation>
    <scope>NUCLEOTIDE SEQUENCE [LARGE SCALE GENOMIC DNA]</scope>
</reference>
<dbReference type="Proteomes" id="UP000177939">
    <property type="component" value="Unassembled WGS sequence"/>
</dbReference>
<comment type="caution">
    <text evidence="3">The sequence shown here is derived from an EMBL/GenBank/DDBJ whole genome shotgun (WGS) entry which is preliminary data.</text>
</comment>
<dbReference type="EMBL" id="MFGL01000013">
    <property type="protein sequence ID" value="OGF40959.1"/>
    <property type="molecule type" value="Genomic_DNA"/>
</dbReference>
<dbReference type="InterPro" id="IPR023158">
    <property type="entry name" value="YerB-like_sf"/>
</dbReference>
<evidence type="ECO:0000313" key="3">
    <source>
        <dbReference type="EMBL" id="OGF40959.1"/>
    </source>
</evidence>
<dbReference type="SUPFAM" id="SSF159774">
    <property type="entry name" value="YerB-like"/>
    <property type="match status" value="1"/>
</dbReference>
<evidence type="ECO:0000313" key="4">
    <source>
        <dbReference type="Proteomes" id="UP000177939"/>
    </source>
</evidence>
<dbReference type="AlphaFoldDB" id="A0A1F5TQ46"/>
<protein>
    <recommendedName>
        <fullName evidence="5">DUF3048 domain-containing protein</fullName>
    </recommendedName>
</protein>
<evidence type="ECO:0008006" key="5">
    <source>
        <dbReference type="Google" id="ProtNLM"/>
    </source>
</evidence>
<dbReference type="InterPro" id="IPR021416">
    <property type="entry name" value="DUF3048_N"/>
</dbReference>
<dbReference type="Pfam" id="PF17479">
    <property type="entry name" value="DUF3048_C"/>
    <property type="match status" value="1"/>
</dbReference>
<accession>A0A1F5TQ46</accession>
<gene>
    <name evidence="3" type="ORF">A2477_02525</name>
</gene>
<organism evidence="3 4">
    <name type="scientific">Candidatus Falkowbacteria bacterium RIFOXYC2_FULL_47_12</name>
    <dbReference type="NCBI Taxonomy" id="1798004"/>
    <lineage>
        <taxon>Bacteria</taxon>
        <taxon>Candidatus Falkowiibacteriota</taxon>
    </lineage>
</organism>
<dbReference type="InterPro" id="IPR035328">
    <property type="entry name" value="DUF3048_C"/>
</dbReference>
<feature type="domain" description="DUF3048" evidence="2">
    <location>
        <begin position="255"/>
        <end position="365"/>
    </location>
</feature>